<name>A0A225WFI1_9STRA</name>
<dbReference type="PRINTS" id="PR01911">
    <property type="entry name" value="PFDSPHPHTASE"/>
</dbReference>
<dbReference type="InterPro" id="IPR020428">
    <property type="entry name" value="PFA-DSPs"/>
</dbReference>
<dbReference type="SUPFAM" id="SSF52799">
    <property type="entry name" value="(Phosphotyrosine protein) phosphatases II"/>
    <property type="match status" value="1"/>
</dbReference>
<dbReference type="EC" id="3.6.1.52" evidence="1"/>
<dbReference type="GO" id="GO:0008486">
    <property type="term" value="F:diphosphoinositol-polyphosphate diphosphatase activity"/>
    <property type="evidence" value="ECO:0007669"/>
    <property type="project" value="UniProtKB-EC"/>
</dbReference>
<comment type="catalytic activity">
    <reaction evidence="4">
        <text>5-diphospho-1D-myo-inositol 1,2,3,4,6-pentakisphosphate + H2O = 1D-myo-inositol hexakisphosphate + phosphate + H(+)</text>
        <dbReference type="Rhea" id="RHEA:22384"/>
        <dbReference type="ChEBI" id="CHEBI:15377"/>
        <dbReference type="ChEBI" id="CHEBI:15378"/>
        <dbReference type="ChEBI" id="CHEBI:43474"/>
        <dbReference type="ChEBI" id="CHEBI:58130"/>
        <dbReference type="ChEBI" id="CHEBI:58628"/>
        <dbReference type="EC" id="3.6.1.52"/>
    </reaction>
    <physiologicalReaction direction="left-to-right" evidence="4">
        <dbReference type="Rhea" id="RHEA:22385"/>
    </physiologicalReaction>
</comment>
<dbReference type="AlphaFoldDB" id="A0A225WFI1"/>
<dbReference type="CDD" id="cd14528">
    <property type="entry name" value="PFA-DSP_Siw14"/>
    <property type="match status" value="1"/>
</dbReference>
<dbReference type="InterPro" id="IPR029021">
    <property type="entry name" value="Prot-tyrosine_phosphatase-like"/>
</dbReference>
<evidence type="ECO:0000313" key="10">
    <source>
        <dbReference type="Proteomes" id="UP000198211"/>
    </source>
</evidence>
<dbReference type="InterPro" id="IPR004861">
    <property type="entry name" value="Siw14-like"/>
</dbReference>
<evidence type="ECO:0000256" key="1">
    <source>
        <dbReference type="ARBA" id="ARBA00012527"/>
    </source>
</evidence>
<dbReference type="GO" id="GO:0005737">
    <property type="term" value="C:cytoplasm"/>
    <property type="evidence" value="ECO:0007669"/>
    <property type="project" value="TreeGrafter"/>
</dbReference>
<feature type="domain" description="Tyrosine-protein phosphatase" evidence="8">
    <location>
        <begin position="13"/>
        <end position="179"/>
    </location>
</feature>
<dbReference type="GO" id="GO:0016791">
    <property type="term" value="F:phosphatase activity"/>
    <property type="evidence" value="ECO:0007669"/>
    <property type="project" value="InterPro"/>
</dbReference>
<dbReference type="STRING" id="4795.A0A225WFI1"/>
<organism evidence="9 10">
    <name type="scientific">Phytophthora megakarya</name>
    <dbReference type="NCBI Taxonomy" id="4795"/>
    <lineage>
        <taxon>Eukaryota</taxon>
        <taxon>Sar</taxon>
        <taxon>Stramenopiles</taxon>
        <taxon>Oomycota</taxon>
        <taxon>Peronosporomycetes</taxon>
        <taxon>Peronosporales</taxon>
        <taxon>Peronosporaceae</taxon>
        <taxon>Phytophthora</taxon>
    </lineage>
</organism>
<dbReference type="InterPro" id="IPR020422">
    <property type="entry name" value="TYR_PHOSPHATASE_DUAL_dom"/>
</dbReference>
<evidence type="ECO:0000256" key="5">
    <source>
        <dbReference type="ARBA" id="ARBA00047562"/>
    </source>
</evidence>
<dbReference type="EMBL" id="NBNE01001055">
    <property type="protein sequence ID" value="OWZ15777.1"/>
    <property type="molecule type" value="Genomic_DNA"/>
</dbReference>
<dbReference type="PANTHER" id="PTHR31126:SF48">
    <property type="entry name" value="INOSITOL PHOSPHATASE SIW14"/>
    <property type="match status" value="1"/>
</dbReference>
<keyword evidence="10" id="KW-1185">Reference proteome</keyword>
<dbReference type="PROSITE" id="PS50054">
    <property type="entry name" value="TYR_PHOSPHATASE_DUAL"/>
    <property type="match status" value="1"/>
</dbReference>
<evidence type="ECO:0000256" key="2">
    <source>
        <dbReference type="ARBA" id="ARBA00022801"/>
    </source>
</evidence>
<gene>
    <name evidence="9" type="ORF">PHMEG_00010521</name>
</gene>
<dbReference type="Pfam" id="PF03162">
    <property type="entry name" value="Y_phosphatase2"/>
    <property type="match status" value="2"/>
</dbReference>
<evidence type="ECO:0000313" key="9">
    <source>
        <dbReference type="EMBL" id="OWZ15777.1"/>
    </source>
</evidence>
<sequence length="185" mass="21517">MSTYEKTLIPPLNFSMVASGVYRSGFPNWKNHAFLQQLGLKSVLYLCHQNHQPENVAFFKETNHQPENVAFFKENDIEVFQCPIDGNKEPFISINPDAMAAALRHLLDVRNHPILVHCTKGTHRTGCVIGCMRKMENWSLTSIIDEYCRFAGPRMRLLDQQFIEFFMPTIQYDERQKPKWLSPKV</sequence>
<dbReference type="PANTHER" id="PTHR31126">
    <property type="entry name" value="TYROSINE-PROTEIN PHOSPHATASE"/>
    <property type="match status" value="1"/>
</dbReference>
<evidence type="ECO:0000256" key="6">
    <source>
        <dbReference type="ARBA" id="ARBA00047927"/>
    </source>
</evidence>
<comment type="similarity">
    <text evidence="3">Belongs to the protein-tyrosine phosphatase family. Atypical dual-specificity phosphatase Siw14-like subfamily.</text>
</comment>
<comment type="catalytic activity">
    <reaction evidence="5">
        <text>3,5-bis(diphospho)-1D-myo-inositol 1,2,4,6-tetrakisphosphate + H2O = 3-diphospho-1D-myo-inositol 1,2,4,5,6-pentakisphosphate + phosphate + 2 H(+)</text>
        <dbReference type="Rhea" id="RHEA:56312"/>
        <dbReference type="ChEBI" id="CHEBI:15377"/>
        <dbReference type="ChEBI" id="CHEBI:15378"/>
        <dbReference type="ChEBI" id="CHEBI:43474"/>
        <dbReference type="ChEBI" id="CHEBI:140372"/>
        <dbReference type="ChEBI" id="CHEBI:140374"/>
        <dbReference type="EC" id="3.6.1.52"/>
    </reaction>
    <physiologicalReaction direction="left-to-right" evidence="5">
        <dbReference type="Rhea" id="RHEA:56313"/>
    </physiologicalReaction>
</comment>
<dbReference type="Gene3D" id="3.90.190.10">
    <property type="entry name" value="Protein tyrosine phosphatase superfamily"/>
    <property type="match status" value="1"/>
</dbReference>
<dbReference type="OrthoDB" id="6375174at2759"/>
<reference evidence="10" key="1">
    <citation type="submission" date="2017-03" db="EMBL/GenBank/DDBJ databases">
        <title>Phytopthora megakarya and P. palmivora, two closely related causual agents of cacao black pod achieved similar genome size and gene model numbers by different mechanisms.</title>
        <authorList>
            <person name="Ali S."/>
            <person name="Shao J."/>
            <person name="Larry D.J."/>
            <person name="Kronmiller B."/>
            <person name="Shen D."/>
            <person name="Strem M.D."/>
            <person name="Melnick R.L."/>
            <person name="Guiltinan M.J."/>
            <person name="Tyler B.M."/>
            <person name="Meinhardt L.W."/>
            <person name="Bailey B.A."/>
        </authorList>
    </citation>
    <scope>NUCLEOTIDE SEQUENCE [LARGE SCALE GENOMIC DNA]</scope>
    <source>
        <strain evidence="10">zdho120</strain>
    </source>
</reference>
<comment type="catalytic activity">
    <reaction evidence="7">
        <text>6-diphospho-1D-myo-inositol pentakisphosphate + H2O = 1D-myo-inositol hexakisphosphate + phosphate + H(+)</text>
        <dbReference type="Rhea" id="RHEA:79703"/>
        <dbReference type="ChEBI" id="CHEBI:15377"/>
        <dbReference type="ChEBI" id="CHEBI:15378"/>
        <dbReference type="ChEBI" id="CHEBI:43474"/>
        <dbReference type="ChEBI" id="CHEBI:58130"/>
        <dbReference type="ChEBI" id="CHEBI:230534"/>
        <dbReference type="EC" id="3.6.1.52"/>
    </reaction>
    <physiologicalReaction direction="left-to-right" evidence="7">
        <dbReference type="Rhea" id="RHEA:79704"/>
    </physiologicalReaction>
</comment>
<evidence type="ECO:0000256" key="3">
    <source>
        <dbReference type="ARBA" id="ARBA00044949"/>
    </source>
</evidence>
<evidence type="ECO:0000256" key="7">
    <source>
        <dbReference type="ARBA" id="ARBA00048424"/>
    </source>
</evidence>
<dbReference type="Proteomes" id="UP000198211">
    <property type="component" value="Unassembled WGS sequence"/>
</dbReference>
<dbReference type="InterPro" id="IPR016130">
    <property type="entry name" value="Tyr_Pase_AS"/>
</dbReference>
<evidence type="ECO:0000256" key="4">
    <source>
        <dbReference type="ARBA" id="ARBA00047342"/>
    </source>
</evidence>
<proteinExistence type="inferred from homology"/>
<dbReference type="FunFam" id="3.90.190.10:FF:000152">
    <property type="entry name" value="Tyrosine phosphatase, putative"/>
    <property type="match status" value="1"/>
</dbReference>
<comment type="caution">
    <text evidence="9">The sequence shown here is derived from an EMBL/GenBank/DDBJ whole genome shotgun (WGS) entry which is preliminary data.</text>
</comment>
<dbReference type="PROSITE" id="PS00383">
    <property type="entry name" value="TYR_PHOSPHATASE_1"/>
    <property type="match status" value="1"/>
</dbReference>
<evidence type="ECO:0000259" key="8">
    <source>
        <dbReference type="PROSITE" id="PS50054"/>
    </source>
</evidence>
<keyword evidence="2" id="KW-0378">Hydrolase</keyword>
<protein>
    <recommendedName>
        <fullName evidence="1">diphosphoinositol-polyphosphate diphosphatase</fullName>
        <ecNumber evidence="1">3.6.1.52</ecNumber>
    </recommendedName>
</protein>
<accession>A0A225WFI1</accession>
<comment type="catalytic activity">
    <reaction evidence="6">
        <text>1,5-bis(diphospho)-1D-myo-inositol 2,3,4,6-tetrakisphosphate + H2O = 1-diphospho-1D-myo-inositol 2,3,4,5,6-pentakisphosphate + phosphate + 2 H(+)</text>
        <dbReference type="Rhea" id="RHEA:79699"/>
        <dbReference type="ChEBI" id="CHEBI:15377"/>
        <dbReference type="ChEBI" id="CHEBI:15378"/>
        <dbReference type="ChEBI" id="CHEBI:43474"/>
        <dbReference type="ChEBI" id="CHEBI:74946"/>
        <dbReference type="ChEBI" id="CHEBI:77983"/>
        <dbReference type="EC" id="3.6.1.52"/>
    </reaction>
    <physiologicalReaction direction="left-to-right" evidence="6">
        <dbReference type="Rhea" id="RHEA:79700"/>
    </physiologicalReaction>
</comment>